<evidence type="ECO:0000256" key="2">
    <source>
        <dbReference type="ARBA" id="ARBA00011044"/>
    </source>
</evidence>
<evidence type="ECO:0000256" key="1">
    <source>
        <dbReference type="ARBA" id="ARBA00008761"/>
    </source>
</evidence>
<evidence type="ECO:0000256" key="4">
    <source>
        <dbReference type="ARBA" id="ARBA00022723"/>
    </source>
</evidence>
<dbReference type="PANTHER" id="PTHR30405:SF25">
    <property type="entry name" value="RNA-GUIDED DNA ENDONUCLEASE INSQ-RELATED"/>
    <property type="match status" value="1"/>
</dbReference>
<dbReference type="Pfam" id="PF01385">
    <property type="entry name" value="OrfB_IS605"/>
    <property type="match status" value="1"/>
</dbReference>
<dbReference type="GO" id="GO:0003677">
    <property type="term" value="F:DNA binding"/>
    <property type="evidence" value="ECO:0007669"/>
    <property type="project" value="UniProtKB-KW"/>
</dbReference>
<evidence type="ECO:0000256" key="5">
    <source>
        <dbReference type="ARBA" id="ARBA00022833"/>
    </source>
</evidence>
<accession>A0A378NUY5</accession>
<evidence type="ECO:0000256" key="3">
    <source>
        <dbReference type="ARBA" id="ARBA00022578"/>
    </source>
</evidence>
<evidence type="ECO:0000259" key="10">
    <source>
        <dbReference type="Pfam" id="PF12323"/>
    </source>
</evidence>
<keyword evidence="3" id="KW-0815">Transposition</keyword>
<evidence type="ECO:0000259" key="8">
    <source>
        <dbReference type="Pfam" id="PF01385"/>
    </source>
</evidence>
<comment type="similarity">
    <text evidence="1">In the C-terminal section; belongs to the transposase 35 family.</text>
</comment>
<dbReference type="AlphaFoldDB" id="A0A378NUY5"/>
<dbReference type="InterPro" id="IPR021027">
    <property type="entry name" value="Transposase_put_HTH"/>
</dbReference>
<keyword evidence="4" id="KW-0479">Metal-binding</keyword>
<evidence type="ECO:0000313" key="11">
    <source>
        <dbReference type="EMBL" id="STY71687.1"/>
    </source>
</evidence>
<organism evidence="11 12">
    <name type="scientific">Megamonas hypermegale</name>
    <dbReference type="NCBI Taxonomy" id="158847"/>
    <lineage>
        <taxon>Bacteria</taxon>
        <taxon>Bacillati</taxon>
        <taxon>Bacillota</taxon>
        <taxon>Negativicutes</taxon>
        <taxon>Selenomonadales</taxon>
        <taxon>Selenomonadaceae</taxon>
        <taxon>Megamonas</taxon>
    </lineage>
</organism>
<keyword evidence="7" id="KW-0233">DNA recombination</keyword>
<dbReference type="InterPro" id="IPR001959">
    <property type="entry name" value="Transposase"/>
</dbReference>
<dbReference type="Pfam" id="PF07282">
    <property type="entry name" value="Cas12f1-like_TNB"/>
    <property type="match status" value="1"/>
</dbReference>
<dbReference type="InterPro" id="IPR051399">
    <property type="entry name" value="RNA-guided_DNA_endo/Transpos"/>
</dbReference>
<dbReference type="PANTHER" id="PTHR30405">
    <property type="entry name" value="TRANSPOSASE"/>
    <property type="match status" value="1"/>
</dbReference>
<dbReference type="GO" id="GO:0006310">
    <property type="term" value="P:DNA recombination"/>
    <property type="evidence" value="ECO:0007669"/>
    <property type="project" value="UniProtKB-KW"/>
</dbReference>
<feature type="domain" description="Cas12f1-like TNB" evidence="9">
    <location>
        <begin position="297"/>
        <end position="365"/>
    </location>
</feature>
<evidence type="ECO:0000256" key="6">
    <source>
        <dbReference type="ARBA" id="ARBA00023125"/>
    </source>
</evidence>
<reference evidence="11 12" key="1">
    <citation type="submission" date="2018-06" db="EMBL/GenBank/DDBJ databases">
        <authorList>
            <consortium name="Pathogen Informatics"/>
            <person name="Doyle S."/>
        </authorList>
    </citation>
    <scope>NUCLEOTIDE SEQUENCE [LARGE SCALE GENOMIC DNA]</scope>
    <source>
        <strain evidence="11 12">NCTC10571</strain>
    </source>
</reference>
<dbReference type="GO" id="GO:0046872">
    <property type="term" value="F:metal ion binding"/>
    <property type="evidence" value="ECO:0007669"/>
    <property type="project" value="UniProtKB-KW"/>
</dbReference>
<sequence length="375" mass="43942">MVRKAKSDSLSKKAYKFRIYPSEEQKIFFAKTFGCTRFIYNQMLADKISYYEKTKGMLHNTPAQYKEKYLWLKEVDSLALTNAQKNLETAYDNFFKNTKIGFPKFKAKRKTKKAYTTNNVNNNIKIVNNYLKIPKIKSLIKIKIHRNIPDNYKLKSVTISQSVSGKYFASILFEYENQVIEKKSKTFVGLDFSMHELYVDSEGIYANYPKYYRQEQLKLAREQRKFSKMEKGSKNREKQRIKLAIVHEKVANQRKDFLHKLSKKLIEKFDCVCIEDLNMKALSQVLNFGKSVMDNGWGMFVNFLDYKSKEVGKKLVKVGKYFASSQICSNCGYKNKEVKDLSIRQWKCPNCKVVHDRDINAAINIRNEGMRIVLG</sequence>
<keyword evidence="5" id="KW-0862">Zinc</keyword>
<dbReference type="GO" id="GO:0032196">
    <property type="term" value="P:transposition"/>
    <property type="evidence" value="ECO:0007669"/>
    <property type="project" value="UniProtKB-KW"/>
</dbReference>
<gene>
    <name evidence="11" type="ORF">NCTC10571_01850</name>
</gene>
<dbReference type="EMBL" id="UGPP01000001">
    <property type="protein sequence ID" value="STY71687.1"/>
    <property type="molecule type" value="Genomic_DNA"/>
</dbReference>
<evidence type="ECO:0000259" key="9">
    <source>
        <dbReference type="Pfam" id="PF07282"/>
    </source>
</evidence>
<evidence type="ECO:0000256" key="7">
    <source>
        <dbReference type="ARBA" id="ARBA00023172"/>
    </source>
</evidence>
<dbReference type="Pfam" id="PF12323">
    <property type="entry name" value="HTH_OrfB_IS605"/>
    <property type="match status" value="1"/>
</dbReference>
<comment type="similarity">
    <text evidence="2">In the N-terminal section; belongs to the transposase 2 family.</text>
</comment>
<keyword evidence="6" id="KW-0238">DNA-binding</keyword>
<protein>
    <submittedName>
        <fullName evidence="11">Transposase, IS605 OrfB family</fullName>
    </submittedName>
</protein>
<proteinExistence type="inferred from homology"/>
<dbReference type="Proteomes" id="UP000255234">
    <property type="component" value="Unassembled WGS sequence"/>
</dbReference>
<dbReference type="InterPro" id="IPR010095">
    <property type="entry name" value="Cas12f1-like_TNB"/>
</dbReference>
<name>A0A378NUY5_9FIRM</name>
<dbReference type="NCBIfam" id="NF040570">
    <property type="entry name" value="guided_TnpB"/>
    <property type="match status" value="1"/>
</dbReference>
<feature type="domain" description="Probable transposase IS891/IS1136/IS1341" evidence="8">
    <location>
        <begin position="171"/>
        <end position="285"/>
    </location>
</feature>
<evidence type="ECO:0000313" key="12">
    <source>
        <dbReference type="Proteomes" id="UP000255234"/>
    </source>
</evidence>
<feature type="domain" description="Transposase putative helix-turn-helix" evidence="10">
    <location>
        <begin position="12"/>
        <end position="55"/>
    </location>
</feature>
<dbReference type="RefSeq" id="WP_115151945.1">
    <property type="nucleotide sequence ID" value="NZ_UGPP01000001.1"/>
</dbReference>